<feature type="chain" id="PRO_5018124882" evidence="5">
    <location>
        <begin position="29"/>
        <end position="442"/>
    </location>
</feature>
<dbReference type="EMBL" id="RFFH01000014">
    <property type="protein sequence ID" value="RMI29435.1"/>
    <property type="molecule type" value="Genomic_DNA"/>
</dbReference>
<evidence type="ECO:0000256" key="3">
    <source>
        <dbReference type="ARBA" id="ARBA00023295"/>
    </source>
</evidence>
<dbReference type="SUPFAM" id="SSF51445">
    <property type="entry name" value="(Trans)glycosidases"/>
    <property type="match status" value="1"/>
</dbReference>
<evidence type="ECO:0000256" key="1">
    <source>
        <dbReference type="ARBA" id="ARBA00010838"/>
    </source>
</evidence>
<evidence type="ECO:0000313" key="6">
    <source>
        <dbReference type="EMBL" id="RMI29435.1"/>
    </source>
</evidence>
<keyword evidence="2 6" id="KW-0378">Hydrolase</keyword>
<evidence type="ECO:0000313" key="7">
    <source>
        <dbReference type="Proteomes" id="UP000279275"/>
    </source>
</evidence>
<dbReference type="Proteomes" id="UP000279275">
    <property type="component" value="Unassembled WGS sequence"/>
</dbReference>
<protein>
    <submittedName>
        <fullName evidence="6">Glycoside hydrolase family 1 protein</fullName>
    </submittedName>
</protein>
<keyword evidence="3" id="KW-0326">Glycosidase</keyword>
<evidence type="ECO:0000256" key="2">
    <source>
        <dbReference type="ARBA" id="ARBA00022801"/>
    </source>
</evidence>
<dbReference type="Pfam" id="PF00232">
    <property type="entry name" value="Glyco_hydro_1"/>
    <property type="match status" value="2"/>
</dbReference>
<name>A0A3M2L0V6_9NOCA</name>
<reference evidence="6 7" key="1">
    <citation type="submission" date="2018-10" db="EMBL/GenBank/DDBJ databases">
        <title>Isolation from cow dung.</title>
        <authorList>
            <person name="Ling L."/>
        </authorList>
    </citation>
    <scope>NUCLEOTIDE SEQUENCE [LARGE SCALE GENOMIC DNA]</scope>
    <source>
        <strain evidence="6 7">NEAU-LL90</strain>
    </source>
</reference>
<comment type="similarity">
    <text evidence="1 4">Belongs to the glycosyl hydrolase 1 family.</text>
</comment>
<dbReference type="GO" id="GO:0008422">
    <property type="term" value="F:beta-glucosidase activity"/>
    <property type="evidence" value="ECO:0007669"/>
    <property type="project" value="TreeGrafter"/>
</dbReference>
<dbReference type="GO" id="GO:0016052">
    <property type="term" value="P:carbohydrate catabolic process"/>
    <property type="evidence" value="ECO:0007669"/>
    <property type="project" value="TreeGrafter"/>
</dbReference>
<comment type="caution">
    <text evidence="6">The sequence shown here is derived from an EMBL/GenBank/DDBJ whole genome shotgun (WGS) entry which is preliminary data.</text>
</comment>
<dbReference type="Gene3D" id="3.20.20.80">
    <property type="entry name" value="Glycosidases"/>
    <property type="match status" value="2"/>
</dbReference>
<feature type="signal peptide" evidence="5">
    <location>
        <begin position="1"/>
        <end position="28"/>
    </location>
</feature>
<dbReference type="PROSITE" id="PS51318">
    <property type="entry name" value="TAT"/>
    <property type="match status" value="1"/>
</dbReference>
<dbReference type="InterPro" id="IPR006311">
    <property type="entry name" value="TAT_signal"/>
</dbReference>
<dbReference type="PANTHER" id="PTHR10353:SF36">
    <property type="entry name" value="LP05116P"/>
    <property type="match status" value="1"/>
</dbReference>
<evidence type="ECO:0000256" key="4">
    <source>
        <dbReference type="RuleBase" id="RU003690"/>
    </source>
</evidence>
<dbReference type="InterPro" id="IPR001360">
    <property type="entry name" value="Glyco_hydro_1"/>
</dbReference>
<dbReference type="AlphaFoldDB" id="A0A3M2L0V6"/>
<accession>A0A3M2L0V6</accession>
<organism evidence="6 7">
    <name type="scientific">Nocardia stercoris</name>
    <dbReference type="NCBI Taxonomy" id="2483361"/>
    <lineage>
        <taxon>Bacteria</taxon>
        <taxon>Bacillati</taxon>
        <taxon>Actinomycetota</taxon>
        <taxon>Actinomycetes</taxon>
        <taxon>Mycobacteriales</taxon>
        <taxon>Nocardiaceae</taxon>
        <taxon>Nocardia</taxon>
    </lineage>
</organism>
<sequence>MRPLSRRQALTLAAGAAAAVAAAGPATARPPAPQTVAPLPAGFRWGVASAGFQCEGHAPDSNWLRYADRNPAFDRYGDSVDFFGRYRDDIALAAGLGVGVYRISIEWARVQPRPGEWDENGFAFYDRVLDAMAAAGLQPMLTLDHWVYPGWVADYGGWANPAMVDDWLAHARVVVDRYASRNPLWVTVNEPFGYIMNETRNGGVPAASVPAMRDGIIAVHNGIYDYIHQVQPGAWVTTNVPFMAGGAEPLINTTVTDAVAARMDYVGIDYYYGFTPQQLLTVSPDDLQQLWNMPLQPEGIYYALDFYARRYPGKPLYIVEGGIPTHDGAPRADGITRADALRDSVYWIQRAVADGIPVAGYNYWSLTDNYEWGSYAPRFGLYTVDVTTDPTLTRRPTDAVAAYTEITAAGGVPAGYRPTLAPVACSMSETPQSCLDPVTLPG</sequence>
<dbReference type="InterPro" id="IPR017853">
    <property type="entry name" value="GH"/>
</dbReference>
<evidence type="ECO:0000256" key="5">
    <source>
        <dbReference type="SAM" id="SignalP"/>
    </source>
</evidence>
<keyword evidence="5" id="KW-0732">Signal</keyword>
<dbReference type="GO" id="GO:0005829">
    <property type="term" value="C:cytosol"/>
    <property type="evidence" value="ECO:0007669"/>
    <property type="project" value="TreeGrafter"/>
</dbReference>
<proteinExistence type="inferred from homology"/>
<keyword evidence="7" id="KW-1185">Reference proteome</keyword>
<dbReference type="RefSeq" id="WP_122190668.1">
    <property type="nucleotide sequence ID" value="NZ_RFFH01000014.1"/>
</dbReference>
<dbReference type="OrthoDB" id="9765195at2"/>
<gene>
    <name evidence="6" type="ORF">EBN03_25460</name>
</gene>
<dbReference type="PANTHER" id="PTHR10353">
    <property type="entry name" value="GLYCOSYL HYDROLASE"/>
    <property type="match status" value="1"/>
</dbReference>
<dbReference type="PRINTS" id="PR00131">
    <property type="entry name" value="GLHYDRLASE1"/>
</dbReference>